<protein>
    <submittedName>
        <fullName evidence="2">AAA ATPase central domain protein</fullName>
    </submittedName>
</protein>
<dbReference type="GO" id="GO:0016887">
    <property type="term" value="F:ATP hydrolysis activity"/>
    <property type="evidence" value="ECO:0007669"/>
    <property type="project" value="InterPro"/>
</dbReference>
<dbReference type="PANTHER" id="PTHR46411:SF2">
    <property type="entry name" value="AAA+ ATPASE DOMAIN-CONTAINING PROTEIN"/>
    <property type="match status" value="1"/>
</dbReference>
<dbReference type="InterPro" id="IPR003959">
    <property type="entry name" value="ATPase_AAA_core"/>
</dbReference>
<dbReference type="SUPFAM" id="SSF52540">
    <property type="entry name" value="P-loop containing nucleoside triphosphate hydrolases"/>
    <property type="match status" value="1"/>
</dbReference>
<sequence>MVPAGWHVVDVPAPSLTAAERCWRRTLRGAGISVTRAQVTAYASRLPLGERGIREVVERAVHSARAHGRDVAHEDVAAALRTHPDHDPAGLARRVPASTRLEDLVLPAATREGIDEVVAHARWSTAAHEELALAGVRGRGVVVLFHGPSGTGKTAAAEAVATAVERDLWVVDLAKVVSKWLGETQRNLDLLLSAAETAGVVLLFDEADGLFGKRGEVTDARDRYANLEIDFLLQRLELHRGVVVLTSNRPAALDEAFARRIRLSVRFETPGHEDREELWRRLLPRTLLATGASTDRVAREELTGAAIRAAALAATVRAMEGGGPVTETHLDAAVRRELEKVRRPRAARAVTS</sequence>
<gene>
    <name evidence="2" type="ORF">BN12_3540001</name>
</gene>
<dbReference type="SMART" id="SM00382">
    <property type="entry name" value="AAA"/>
    <property type="match status" value="1"/>
</dbReference>
<dbReference type="InterPro" id="IPR027417">
    <property type="entry name" value="P-loop_NTPase"/>
</dbReference>
<feature type="domain" description="AAA+ ATPase" evidence="1">
    <location>
        <begin position="139"/>
        <end position="268"/>
    </location>
</feature>
<organism evidence="2 3">
    <name type="scientific">Nostocoides japonicum T1-X7</name>
    <dbReference type="NCBI Taxonomy" id="1194083"/>
    <lineage>
        <taxon>Bacteria</taxon>
        <taxon>Bacillati</taxon>
        <taxon>Actinomycetota</taxon>
        <taxon>Actinomycetes</taxon>
        <taxon>Micrococcales</taxon>
        <taxon>Intrasporangiaceae</taxon>
        <taxon>Nostocoides</taxon>
    </lineage>
</organism>
<dbReference type="Gene3D" id="3.40.50.300">
    <property type="entry name" value="P-loop containing nucleotide triphosphate hydrolases"/>
    <property type="match status" value="1"/>
</dbReference>
<reference evidence="2 3" key="1">
    <citation type="journal article" date="2013" name="ISME J.">
        <title>A metabolic model for members of the genus Tetrasphaera involved in enhanced biological phosphorus removal.</title>
        <authorList>
            <person name="Kristiansen R."/>
            <person name="Nguyen H.T.T."/>
            <person name="Saunders A.M."/>
            <person name="Nielsen J.L."/>
            <person name="Wimmer R."/>
            <person name="Le V.Q."/>
            <person name="McIlroy S.J."/>
            <person name="Petrovski S."/>
            <person name="Seviour R.J."/>
            <person name="Calteau A."/>
            <person name="Nielsen K.L."/>
            <person name="Nielsen P.H."/>
        </authorList>
    </citation>
    <scope>NUCLEOTIDE SEQUENCE [LARGE SCALE GENOMIC DNA]</scope>
    <source>
        <strain evidence="2 3">T1-X7</strain>
    </source>
</reference>
<proteinExistence type="predicted"/>
<dbReference type="STRING" id="1194083.BN12_3540001"/>
<dbReference type="GO" id="GO:0005524">
    <property type="term" value="F:ATP binding"/>
    <property type="evidence" value="ECO:0007669"/>
    <property type="project" value="InterPro"/>
</dbReference>
<evidence type="ECO:0000313" key="2">
    <source>
        <dbReference type="EMBL" id="CCH78842.1"/>
    </source>
</evidence>
<name>A0A077M188_9MICO</name>
<accession>A0A077M188</accession>
<evidence type="ECO:0000259" key="1">
    <source>
        <dbReference type="SMART" id="SM00382"/>
    </source>
</evidence>
<comment type="caution">
    <text evidence="2">The sequence shown here is derived from an EMBL/GenBank/DDBJ whole genome shotgun (WGS) entry which is preliminary data.</text>
</comment>
<dbReference type="InterPro" id="IPR003593">
    <property type="entry name" value="AAA+_ATPase"/>
</dbReference>
<dbReference type="Proteomes" id="UP000035721">
    <property type="component" value="Unassembled WGS sequence"/>
</dbReference>
<dbReference type="EMBL" id="CAJB01000284">
    <property type="protein sequence ID" value="CCH78842.1"/>
    <property type="molecule type" value="Genomic_DNA"/>
</dbReference>
<keyword evidence="3" id="KW-1185">Reference proteome</keyword>
<dbReference type="Pfam" id="PF00004">
    <property type="entry name" value="AAA"/>
    <property type="match status" value="1"/>
</dbReference>
<dbReference type="AlphaFoldDB" id="A0A077M188"/>
<dbReference type="PANTHER" id="PTHR46411">
    <property type="entry name" value="FAMILY ATPASE, PUTATIVE-RELATED"/>
    <property type="match status" value="1"/>
</dbReference>
<evidence type="ECO:0000313" key="3">
    <source>
        <dbReference type="Proteomes" id="UP000035721"/>
    </source>
</evidence>
<dbReference type="CDD" id="cd19481">
    <property type="entry name" value="RecA-like_protease"/>
    <property type="match status" value="1"/>
</dbReference>